<feature type="active site" description="Charge relay system" evidence="2">
    <location>
        <position position="308"/>
    </location>
</feature>
<evidence type="ECO:0000313" key="5">
    <source>
        <dbReference type="Ensembl" id="ENSAOWP00000021462.1"/>
    </source>
</evidence>
<dbReference type="Proteomes" id="UP000694424">
    <property type="component" value="Unplaced"/>
</dbReference>
<feature type="compositionally biased region" description="Low complexity" evidence="3">
    <location>
        <begin position="377"/>
        <end position="388"/>
    </location>
</feature>
<dbReference type="InterPro" id="IPR012020">
    <property type="entry name" value="ABHD4"/>
</dbReference>
<feature type="chain" id="PRO_5034382656" description="Abhydrolase domain containing 15" evidence="4">
    <location>
        <begin position="18"/>
        <end position="403"/>
    </location>
</feature>
<feature type="region of interest" description="Disordered" evidence="3">
    <location>
        <begin position="377"/>
        <end position="403"/>
    </location>
</feature>
<evidence type="ECO:0000256" key="3">
    <source>
        <dbReference type="SAM" id="MobiDB-lite"/>
    </source>
</evidence>
<dbReference type="PANTHER" id="PTHR10794">
    <property type="entry name" value="ABHYDROLASE DOMAIN-CONTAINING PROTEIN"/>
    <property type="match status" value="1"/>
</dbReference>
<dbReference type="PANTHER" id="PTHR10794:SF97">
    <property type="entry name" value="ABHYDROLASE DOMAIN CONTAINING 15"/>
    <property type="match status" value="1"/>
</dbReference>
<evidence type="ECO:0000256" key="2">
    <source>
        <dbReference type="PIRSR" id="PIRSR005211-1"/>
    </source>
</evidence>
<evidence type="ECO:0000256" key="4">
    <source>
        <dbReference type="SAM" id="SignalP"/>
    </source>
</evidence>
<evidence type="ECO:0000313" key="6">
    <source>
        <dbReference type="Proteomes" id="UP000694424"/>
    </source>
</evidence>
<reference evidence="5" key="2">
    <citation type="submission" date="2025-09" db="UniProtKB">
        <authorList>
            <consortium name="Ensembl"/>
        </authorList>
    </citation>
    <scope>IDENTIFICATION</scope>
</reference>
<dbReference type="SUPFAM" id="SSF53474">
    <property type="entry name" value="alpha/beta-Hydrolases"/>
    <property type="match status" value="1"/>
</dbReference>
<protein>
    <recommendedName>
        <fullName evidence="7">Abhydrolase domain containing 15</fullName>
    </recommendedName>
</protein>
<evidence type="ECO:0008006" key="7">
    <source>
        <dbReference type="Google" id="ProtNLM"/>
    </source>
</evidence>
<dbReference type="Gene3D" id="3.40.50.1820">
    <property type="entry name" value="alpha/beta hydrolase"/>
    <property type="match status" value="1"/>
</dbReference>
<feature type="active site" description="Charge relay system" evidence="2">
    <location>
        <position position="189"/>
    </location>
</feature>
<feature type="signal peptide" evidence="4">
    <location>
        <begin position="1"/>
        <end position="17"/>
    </location>
</feature>
<dbReference type="PIRSF" id="PIRSF005211">
    <property type="entry name" value="Ab_hydro_YheT"/>
    <property type="match status" value="1"/>
</dbReference>
<sequence length="403" mass="43386">MPLWALALGALLGLLAALWGGRRKAPRGPRLLCRPSALALHLERRCPALQRAPAGWAALPALQTLLGVAGPAPGGLRFLRTHLQMSDGGLVALDWAAGPAPAKPGRQPPPVLLLVPNSFGKVTRNLSQLCHLALLHGYCPVVFNRRGHNGCPLSTPKLQPYGDPADLQEAIRYLRCRCPGAQLFAAAESTGAGLLLSHLGECGSSSQLAAAGCISPIFSPRKWFEGGCPWHWQQPLLLYQKAWLSRFATALGEVLPLESFFGGRSLRELEEALFCQAQGWDAYWESNDPLRDVDEVAVPVLCICSQDDPVCRGLGDGPPRELFETNPYLFLALARHGGHCGFLQHGLRGSCWSHELLLEFFQAAADFLGNEGKAKGAGAPAARATGAGEARGDVHGWRRSYTR</sequence>
<accession>A0A8B9Q9W2</accession>
<dbReference type="InterPro" id="IPR050960">
    <property type="entry name" value="AB_hydrolase_4_sf"/>
</dbReference>
<proteinExistence type="inferred from homology"/>
<dbReference type="GO" id="GO:0047372">
    <property type="term" value="F:monoacylglycerol lipase activity"/>
    <property type="evidence" value="ECO:0007669"/>
    <property type="project" value="TreeGrafter"/>
</dbReference>
<keyword evidence="4" id="KW-0732">Signal</keyword>
<comment type="similarity">
    <text evidence="1">Belongs to the AB hydrolase superfamily. AB hydrolase 4 family.</text>
</comment>
<keyword evidence="6" id="KW-1185">Reference proteome</keyword>
<feature type="active site" description="Charge relay system" evidence="2">
    <location>
        <position position="339"/>
    </location>
</feature>
<evidence type="ECO:0000256" key="1">
    <source>
        <dbReference type="ARBA" id="ARBA00010884"/>
    </source>
</evidence>
<dbReference type="Ensembl" id="ENSAOWT00000024293.1">
    <property type="protein sequence ID" value="ENSAOWP00000021462.1"/>
    <property type="gene ID" value="ENSAOWG00000014502.1"/>
</dbReference>
<organism evidence="5 6">
    <name type="scientific">Apteryx owenii</name>
    <name type="common">Little spotted kiwi</name>
    <dbReference type="NCBI Taxonomy" id="8824"/>
    <lineage>
        <taxon>Eukaryota</taxon>
        <taxon>Metazoa</taxon>
        <taxon>Chordata</taxon>
        <taxon>Craniata</taxon>
        <taxon>Vertebrata</taxon>
        <taxon>Euteleostomi</taxon>
        <taxon>Archelosauria</taxon>
        <taxon>Archosauria</taxon>
        <taxon>Dinosauria</taxon>
        <taxon>Saurischia</taxon>
        <taxon>Theropoda</taxon>
        <taxon>Coelurosauria</taxon>
        <taxon>Aves</taxon>
        <taxon>Palaeognathae</taxon>
        <taxon>Apterygiformes</taxon>
        <taxon>Apterygidae</taxon>
        <taxon>Apteryx</taxon>
    </lineage>
</organism>
<reference evidence="5" key="1">
    <citation type="submission" date="2025-08" db="UniProtKB">
        <authorList>
            <consortium name="Ensembl"/>
        </authorList>
    </citation>
    <scope>IDENTIFICATION</scope>
</reference>
<dbReference type="GO" id="GO:0034338">
    <property type="term" value="F:short-chain carboxylesterase activity"/>
    <property type="evidence" value="ECO:0007669"/>
    <property type="project" value="TreeGrafter"/>
</dbReference>
<dbReference type="AlphaFoldDB" id="A0A8B9Q9W2"/>
<name>A0A8B9Q9W2_APTOW</name>
<dbReference type="InterPro" id="IPR029058">
    <property type="entry name" value="AB_hydrolase_fold"/>
</dbReference>